<evidence type="ECO:0000259" key="4">
    <source>
        <dbReference type="Pfam" id="PF24981"/>
    </source>
</evidence>
<dbReference type="PANTHER" id="PTHR24412">
    <property type="entry name" value="KELCH PROTEIN"/>
    <property type="match status" value="1"/>
</dbReference>
<evidence type="ECO:0000256" key="2">
    <source>
        <dbReference type="ARBA" id="ARBA00022737"/>
    </source>
</evidence>
<accession>A0AAE0FNW6</accession>
<sequence length="458" mass="48902">MSSDPEKGVSSCVPDVSQCVSSRAAELKHVSLNVDTSPEQALAAALQKQIRYLTGAVVGLGLISLVLFVLLMGIGHKTMKNHHDIEDLQSEETTSSSTGGDAVILATGSEAYSGYSAQGSLFEGSGFWATKNELPDGGRSDFQAVSDGGEHIYLIGGLDSAGNVADTMLAYDTLLGTYDTTLEKLPSPRYRFGAAYLSGEIFIVGGFDSNENSDAGRPLSTAVAFNVTSRTWRTIANTSVPHGDTCAAAIGDKVYVVAGYGNDYETLTTVEVYDPSTDSWATAASLPEPRGDISCTAVDNTLFAVGGYYDPSGSWQADSFHNTLYSYVPGASEWTRKQDMPTARGDKAVTALSNGRLLVVGGETHARGEVTQIPVHAVELYNVEHDQWEAKAQIPTARFRFGMTSSGDDLVYAFGGHQLCTTGWFGDWGDPDCMEKALSSLEVYVDQKHPAVYVHTKA</sequence>
<keyword evidence="2" id="KW-0677">Repeat</keyword>
<comment type="caution">
    <text evidence="5">The sequence shown here is derived from an EMBL/GenBank/DDBJ whole genome shotgun (WGS) entry which is preliminary data.</text>
</comment>
<dbReference type="InterPro" id="IPR056737">
    <property type="entry name" value="Beta-prop_ATRN-MKLN-like"/>
</dbReference>
<evidence type="ECO:0000256" key="3">
    <source>
        <dbReference type="SAM" id="Phobius"/>
    </source>
</evidence>
<protein>
    <recommendedName>
        <fullName evidence="4">Attractin/MKLN-like beta-propeller domain-containing protein</fullName>
    </recommendedName>
</protein>
<keyword evidence="3" id="KW-0472">Membrane</keyword>
<dbReference type="EMBL" id="LGRX02015724">
    <property type="protein sequence ID" value="KAK3263097.1"/>
    <property type="molecule type" value="Genomic_DNA"/>
</dbReference>
<keyword evidence="3" id="KW-1133">Transmembrane helix</keyword>
<dbReference type="Gene3D" id="2.120.10.80">
    <property type="entry name" value="Kelch-type beta propeller"/>
    <property type="match status" value="2"/>
</dbReference>
<feature type="transmembrane region" description="Helical" evidence="3">
    <location>
        <begin position="52"/>
        <end position="74"/>
    </location>
</feature>
<evidence type="ECO:0000313" key="6">
    <source>
        <dbReference type="Proteomes" id="UP001190700"/>
    </source>
</evidence>
<keyword evidence="1" id="KW-0880">Kelch repeat</keyword>
<evidence type="ECO:0000256" key="1">
    <source>
        <dbReference type="ARBA" id="ARBA00022441"/>
    </source>
</evidence>
<dbReference type="Pfam" id="PF24981">
    <property type="entry name" value="Beta-prop_ATRN-LZTR1"/>
    <property type="match status" value="1"/>
</dbReference>
<dbReference type="PANTHER" id="PTHR24412:SF489">
    <property type="entry name" value="RING FINGER DOMAIN AND KELCH REPEAT-CONTAINING PROTEIN DDB_G0271372"/>
    <property type="match status" value="1"/>
</dbReference>
<evidence type="ECO:0000313" key="5">
    <source>
        <dbReference type="EMBL" id="KAK3263097.1"/>
    </source>
</evidence>
<dbReference type="AlphaFoldDB" id="A0AAE0FNW6"/>
<dbReference type="Proteomes" id="UP001190700">
    <property type="component" value="Unassembled WGS sequence"/>
</dbReference>
<dbReference type="InterPro" id="IPR006652">
    <property type="entry name" value="Kelch_1"/>
</dbReference>
<keyword evidence="6" id="KW-1185">Reference proteome</keyword>
<keyword evidence="3" id="KW-0812">Transmembrane</keyword>
<feature type="domain" description="Attractin/MKLN-like beta-propeller" evidence="4">
    <location>
        <begin position="152"/>
        <end position="418"/>
    </location>
</feature>
<proteinExistence type="predicted"/>
<dbReference type="SMART" id="SM00612">
    <property type="entry name" value="Kelch"/>
    <property type="match status" value="5"/>
</dbReference>
<organism evidence="5 6">
    <name type="scientific">Cymbomonas tetramitiformis</name>
    <dbReference type="NCBI Taxonomy" id="36881"/>
    <lineage>
        <taxon>Eukaryota</taxon>
        <taxon>Viridiplantae</taxon>
        <taxon>Chlorophyta</taxon>
        <taxon>Pyramimonadophyceae</taxon>
        <taxon>Pyramimonadales</taxon>
        <taxon>Pyramimonadaceae</taxon>
        <taxon>Cymbomonas</taxon>
    </lineage>
</organism>
<reference evidence="5 6" key="1">
    <citation type="journal article" date="2015" name="Genome Biol. Evol.">
        <title>Comparative Genomics of a Bacterivorous Green Alga Reveals Evolutionary Causalities and Consequences of Phago-Mixotrophic Mode of Nutrition.</title>
        <authorList>
            <person name="Burns J.A."/>
            <person name="Paasch A."/>
            <person name="Narechania A."/>
            <person name="Kim E."/>
        </authorList>
    </citation>
    <scope>NUCLEOTIDE SEQUENCE [LARGE SCALE GENOMIC DNA]</scope>
    <source>
        <strain evidence="5 6">PLY_AMNH</strain>
    </source>
</reference>
<dbReference type="InterPro" id="IPR015915">
    <property type="entry name" value="Kelch-typ_b-propeller"/>
</dbReference>
<dbReference type="SUPFAM" id="SSF117281">
    <property type="entry name" value="Kelch motif"/>
    <property type="match status" value="1"/>
</dbReference>
<name>A0AAE0FNW6_9CHLO</name>
<gene>
    <name evidence="5" type="ORF">CYMTET_28083</name>
</gene>